<dbReference type="PANTHER" id="PTHR23119">
    <property type="entry name" value="DISCS LARGE"/>
    <property type="match status" value="1"/>
</dbReference>
<dbReference type="Gene3D" id="2.30.42.10">
    <property type="match status" value="1"/>
</dbReference>
<evidence type="ECO:0000256" key="2">
    <source>
        <dbReference type="ARBA" id="ARBA00023136"/>
    </source>
</evidence>
<accession>C3YPD1</accession>
<dbReference type="SUPFAM" id="SSF50156">
    <property type="entry name" value="PDZ domain-like"/>
    <property type="match status" value="1"/>
</dbReference>
<dbReference type="InterPro" id="IPR036034">
    <property type="entry name" value="PDZ_sf"/>
</dbReference>
<evidence type="ECO:0000259" key="3">
    <source>
        <dbReference type="PROSITE" id="PS50106"/>
    </source>
</evidence>
<proteinExistence type="predicted"/>
<name>C3YPD1_BRAFL</name>
<protein>
    <recommendedName>
        <fullName evidence="3">PDZ domain-containing protein</fullName>
    </recommendedName>
</protein>
<reference evidence="4" key="1">
    <citation type="journal article" date="2008" name="Nature">
        <title>The amphioxus genome and the evolution of the chordate karyotype.</title>
        <authorList>
            <consortium name="US DOE Joint Genome Institute (JGI-PGF)"/>
            <person name="Putnam N.H."/>
            <person name="Butts T."/>
            <person name="Ferrier D.E.K."/>
            <person name="Furlong R.F."/>
            <person name="Hellsten U."/>
            <person name="Kawashima T."/>
            <person name="Robinson-Rechavi M."/>
            <person name="Shoguchi E."/>
            <person name="Terry A."/>
            <person name="Yu J.-K."/>
            <person name="Benito-Gutierrez E.L."/>
            <person name="Dubchak I."/>
            <person name="Garcia-Fernandez J."/>
            <person name="Gibson-Brown J.J."/>
            <person name="Grigoriev I.V."/>
            <person name="Horton A.C."/>
            <person name="de Jong P.J."/>
            <person name="Jurka J."/>
            <person name="Kapitonov V.V."/>
            <person name="Kohara Y."/>
            <person name="Kuroki Y."/>
            <person name="Lindquist E."/>
            <person name="Lucas S."/>
            <person name="Osoegawa K."/>
            <person name="Pennacchio L.A."/>
            <person name="Salamov A.A."/>
            <person name="Satou Y."/>
            <person name="Sauka-Spengler T."/>
            <person name="Schmutz J."/>
            <person name="Shin-I T."/>
            <person name="Toyoda A."/>
            <person name="Bronner-Fraser M."/>
            <person name="Fujiyama A."/>
            <person name="Holland L.Z."/>
            <person name="Holland P.W.H."/>
            <person name="Satoh N."/>
            <person name="Rokhsar D.S."/>
        </authorList>
    </citation>
    <scope>NUCLEOTIDE SEQUENCE [LARGE SCALE GENOMIC DNA]</scope>
    <source>
        <strain evidence="4">S238N-H82</strain>
        <tissue evidence="4">Testes</tissue>
    </source>
</reference>
<dbReference type="EMBL" id="GG666538">
    <property type="protein sequence ID" value="EEN57715.1"/>
    <property type="molecule type" value="Genomic_DNA"/>
</dbReference>
<dbReference type="PANTHER" id="PTHR23119:SF51">
    <property type="entry name" value="DISKS LARGE 1 TUMOR SUPPRESSOR PROTEIN"/>
    <property type="match status" value="1"/>
</dbReference>
<dbReference type="PROSITE" id="PS50106">
    <property type="entry name" value="PDZ"/>
    <property type="match status" value="1"/>
</dbReference>
<comment type="subcellular location">
    <subcellularLocation>
        <location evidence="1">Membrane</location>
    </subcellularLocation>
</comment>
<keyword evidence="2" id="KW-0472">Membrane</keyword>
<organism>
    <name type="scientific">Branchiostoma floridae</name>
    <name type="common">Florida lancelet</name>
    <name type="synonym">Amphioxus</name>
    <dbReference type="NCBI Taxonomy" id="7739"/>
    <lineage>
        <taxon>Eukaryota</taxon>
        <taxon>Metazoa</taxon>
        <taxon>Chordata</taxon>
        <taxon>Cephalochordata</taxon>
        <taxon>Leptocardii</taxon>
        <taxon>Amphioxiformes</taxon>
        <taxon>Branchiostomatidae</taxon>
        <taxon>Branchiostoma</taxon>
    </lineage>
</organism>
<dbReference type="STRING" id="7739.C3YPD1"/>
<dbReference type="InterPro" id="IPR050614">
    <property type="entry name" value="Synaptic_Scaffolding_LAP-MAGUK"/>
</dbReference>
<dbReference type="Pfam" id="PF00595">
    <property type="entry name" value="PDZ"/>
    <property type="match status" value="1"/>
</dbReference>
<dbReference type="InterPro" id="IPR001478">
    <property type="entry name" value="PDZ"/>
</dbReference>
<evidence type="ECO:0000256" key="1">
    <source>
        <dbReference type="ARBA" id="ARBA00004370"/>
    </source>
</evidence>
<feature type="domain" description="PDZ" evidence="3">
    <location>
        <begin position="96"/>
        <end position="149"/>
    </location>
</feature>
<gene>
    <name evidence="4" type="ORF">BRAFLDRAFT_76078</name>
</gene>
<evidence type="ECO:0000313" key="4">
    <source>
        <dbReference type="EMBL" id="EEN57715.1"/>
    </source>
</evidence>
<dbReference type="AlphaFoldDB" id="C3YPD1"/>
<dbReference type="eggNOG" id="KOG0297">
    <property type="taxonomic scope" value="Eukaryota"/>
</dbReference>
<dbReference type="GO" id="GO:0016020">
    <property type="term" value="C:membrane"/>
    <property type="evidence" value="ECO:0007669"/>
    <property type="project" value="UniProtKB-SubCell"/>
</dbReference>
<dbReference type="InParanoid" id="C3YPD1"/>
<sequence length="217" mass="24469">MPLSFAVFPRKRLSPIRFQLIGQRSAAEFSIRKPTQDFKAIPDDIKLRTARMFMLDGGGGRYWREQGATAVNSKENHILNGKLIDEGAPGEEQRLTVILERVEGMLGFNIMGGNVGDGISSEGIYVSRIVEKGPADEQGKLRIHDRIMQKIETKKLQDRDDPFEVLFLYDRFTASSSGPMSPVGHPCLYGRLLNRSCVKTEWQQDDLSIVPEFNIQL</sequence>